<dbReference type="AlphaFoldDB" id="A0A3P7JDY7"/>
<evidence type="ECO:0000313" key="2">
    <source>
        <dbReference type="Proteomes" id="UP000270094"/>
    </source>
</evidence>
<dbReference type="Proteomes" id="UP000270094">
    <property type="component" value="Unassembled WGS sequence"/>
</dbReference>
<evidence type="ECO:0000313" key="1">
    <source>
        <dbReference type="EMBL" id="VDM83851.1"/>
    </source>
</evidence>
<dbReference type="EMBL" id="UYYB01125800">
    <property type="protein sequence ID" value="VDM83851.1"/>
    <property type="molecule type" value="Genomic_DNA"/>
</dbReference>
<gene>
    <name evidence="1" type="ORF">SVUK_LOCUS18849</name>
</gene>
<keyword evidence="2" id="KW-1185">Reference proteome</keyword>
<protein>
    <submittedName>
        <fullName evidence="1">Uncharacterized protein</fullName>
    </submittedName>
</protein>
<proteinExistence type="predicted"/>
<name>A0A3P7JDY7_STRVU</name>
<accession>A0A3P7JDY7</accession>
<organism evidence="1 2">
    <name type="scientific">Strongylus vulgaris</name>
    <name type="common">Blood worm</name>
    <dbReference type="NCBI Taxonomy" id="40348"/>
    <lineage>
        <taxon>Eukaryota</taxon>
        <taxon>Metazoa</taxon>
        <taxon>Ecdysozoa</taxon>
        <taxon>Nematoda</taxon>
        <taxon>Chromadorea</taxon>
        <taxon>Rhabditida</taxon>
        <taxon>Rhabditina</taxon>
        <taxon>Rhabditomorpha</taxon>
        <taxon>Strongyloidea</taxon>
        <taxon>Strongylidae</taxon>
        <taxon>Strongylus</taxon>
    </lineage>
</organism>
<sequence length="40" mass="4494">MEVSEPDDDDGYRTPERATLFTNTAVSLYGLDEDTIKKLS</sequence>
<reference evidence="1 2" key="1">
    <citation type="submission" date="2018-11" db="EMBL/GenBank/DDBJ databases">
        <authorList>
            <consortium name="Pathogen Informatics"/>
        </authorList>
    </citation>
    <scope>NUCLEOTIDE SEQUENCE [LARGE SCALE GENOMIC DNA]</scope>
</reference>